<sequence length="88" mass="10155">MKLLTNVVVRDYVTGKELEKKMVFAQVFEKTLDRVYDVGIIIENVQGETYIIQPQLAIKIDEELLKKINETQITDSSIYIAEFPGVYN</sequence>
<name>A0A346LU73_SUFV1</name>
<reference evidence="1" key="1">
    <citation type="journal article" date="2018" name="Nat. Commun.">
        <title>Structural conservation in a membrane-enveloped filamentous virus infecting a hyperthermophilic acidophile.</title>
        <authorList>
            <person name="Liu Y."/>
            <person name="Osinski T."/>
            <person name="Wang F."/>
            <person name="Krupovic M."/>
            <person name="Schouten S."/>
            <person name="Kasson P."/>
            <person name="Prangishvili D."/>
            <person name="Egelman E.H."/>
        </authorList>
    </citation>
    <scope>NUCLEOTIDE SEQUENCE [LARGE SCALE GENOMIC DNA]</scope>
    <source>
        <strain evidence="1">S48</strain>
    </source>
</reference>
<keyword evidence="2" id="KW-1185">Reference proteome</keyword>
<organism evidence="1">
    <name type="scientific">Sulfolobus filamentous virus 1</name>
    <name type="common">SFV1</name>
    <name type="synonym">Sulfolobus virus SFV-1</name>
    <dbReference type="NCBI Taxonomy" id="2304198"/>
    <lineage>
        <taxon>Viruses</taxon>
        <taxon>Adnaviria</taxon>
        <taxon>Zilligvirae</taxon>
        <taxon>Taleaviricota</taxon>
        <taxon>Tokiviricetes</taxon>
        <taxon>Ligamenvirales</taxon>
        <taxon>Lipothrixviridae</taxon>
        <taxon>Alphalipothrixvirus</taxon>
        <taxon>Alphalipothrixvirus beppuense</taxon>
    </lineage>
</organism>
<proteinExistence type="predicted"/>
<gene>
    <name evidence="1" type="ORF">SFV1gp34</name>
</gene>
<dbReference type="EMBL" id="MH447526">
    <property type="protein sequence ID" value="AXQ00116.1"/>
    <property type="molecule type" value="Genomic_DNA"/>
</dbReference>
<protein>
    <submittedName>
        <fullName evidence="1">VP8</fullName>
    </submittedName>
</protein>
<organismHost>
    <name type="scientific">Saccharolobus shibatae</name>
    <dbReference type="NCBI Taxonomy" id="2286"/>
</organismHost>
<evidence type="ECO:0000313" key="2">
    <source>
        <dbReference type="Proteomes" id="UP000263690"/>
    </source>
</evidence>
<evidence type="ECO:0000313" key="1">
    <source>
        <dbReference type="EMBL" id="AXQ00116.1"/>
    </source>
</evidence>
<dbReference type="Proteomes" id="UP000263690">
    <property type="component" value="Segment"/>
</dbReference>
<accession>A0A346LU73</accession>